<organism evidence="9 10">
    <name type="scientific">Photobacterium marinum</name>
    <dbReference type="NCBI Taxonomy" id="1056511"/>
    <lineage>
        <taxon>Bacteria</taxon>
        <taxon>Pseudomonadati</taxon>
        <taxon>Pseudomonadota</taxon>
        <taxon>Gammaproteobacteria</taxon>
        <taxon>Vibrionales</taxon>
        <taxon>Vibrionaceae</taxon>
        <taxon>Photobacterium</taxon>
    </lineage>
</organism>
<evidence type="ECO:0000256" key="1">
    <source>
        <dbReference type="ARBA" id="ARBA00004651"/>
    </source>
</evidence>
<accession>L8JGI5</accession>
<dbReference type="Proteomes" id="UP000011134">
    <property type="component" value="Unassembled WGS sequence"/>
</dbReference>
<dbReference type="RefSeq" id="WP_007461514.1">
    <property type="nucleotide sequence ID" value="NZ_AMZO01000001.1"/>
</dbReference>
<keyword evidence="6 7" id="KW-0472">Membrane</keyword>
<feature type="transmembrane region" description="Helical" evidence="7">
    <location>
        <begin position="64"/>
        <end position="80"/>
    </location>
</feature>
<evidence type="ECO:0000313" key="10">
    <source>
        <dbReference type="Proteomes" id="UP000011134"/>
    </source>
</evidence>
<dbReference type="EMBL" id="AMZO01000001">
    <property type="protein sequence ID" value="ELR67930.1"/>
    <property type="molecule type" value="Genomic_DNA"/>
</dbReference>
<feature type="transmembrane region" description="Helical" evidence="7">
    <location>
        <begin position="31"/>
        <end position="52"/>
    </location>
</feature>
<feature type="domain" description="Glycine transporter" evidence="8">
    <location>
        <begin position="7"/>
        <end position="79"/>
    </location>
</feature>
<gene>
    <name evidence="9" type="ORF">C942_00238</name>
</gene>
<protein>
    <recommendedName>
        <fullName evidence="8">Glycine transporter domain-containing protein</fullName>
    </recommendedName>
</protein>
<evidence type="ECO:0000256" key="2">
    <source>
        <dbReference type="ARBA" id="ARBA00008193"/>
    </source>
</evidence>
<keyword evidence="4 7" id="KW-0812">Transmembrane</keyword>
<keyword evidence="5 7" id="KW-1133">Transmembrane helix</keyword>
<dbReference type="Pfam" id="PF03458">
    <property type="entry name" value="Gly_transporter"/>
    <property type="match status" value="2"/>
</dbReference>
<feature type="transmembrane region" description="Helical" evidence="7">
    <location>
        <begin position="118"/>
        <end position="139"/>
    </location>
</feature>
<feature type="transmembrane region" description="Helical" evidence="7">
    <location>
        <begin position="175"/>
        <end position="193"/>
    </location>
</feature>
<comment type="subcellular location">
    <subcellularLocation>
        <location evidence="1">Cell membrane</location>
        <topology evidence="1">Multi-pass membrane protein</topology>
    </subcellularLocation>
</comment>
<evidence type="ECO:0000256" key="3">
    <source>
        <dbReference type="ARBA" id="ARBA00022475"/>
    </source>
</evidence>
<evidence type="ECO:0000256" key="4">
    <source>
        <dbReference type="ARBA" id="ARBA00022692"/>
    </source>
</evidence>
<dbReference type="PANTHER" id="PTHR30506">
    <property type="entry name" value="INNER MEMBRANE PROTEIN"/>
    <property type="match status" value="1"/>
</dbReference>
<evidence type="ECO:0000256" key="6">
    <source>
        <dbReference type="ARBA" id="ARBA00023136"/>
    </source>
</evidence>
<evidence type="ECO:0000259" key="8">
    <source>
        <dbReference type="Pfam" id="PF03458"/>
    </source>
</evidence>
<keyword evidence="10" id="KW-1185">Reference proteome</keyword>
<feature type="transmembrane region" description="Helical" evidence="7">
    <location>
        <begin position="6"/>
        <end position="24"/>
    </location>
</feature>
<feature type="domain" description="Glycine transporter" evidence="8">
    <location>
        <begin position="94"/>
        <end position="166"/>
    </location>
</feature>
<evidence type="ECO:0000313" key="9">
    <source>
        <dbReference type="EMBL" id="ELR67930.1"/>
    </source>
</evidence>
<feature type="transmembrane region" description="Helical" evidence="7">
    <location>
        <begin position="92"/>
        <end position="112"/>
    </location>
</feature>
<feature type="transmembrane region" description="Helical" evidence="7">
    <location>
        <begin position="151"/>
        <end position="169"/>
    </location>
</feature>
<name>L8JGI5_9GAMM</name>
<evidence type="ECO:0000256" key="7">
    <source>
        <dbReference type="SAM" id="Phobius"/>
    </source>
</evidence>
<keyword evidence="3" id="KW-1003">Cell membrane</keyword>
<comment type="similarity">
    <text evidence="2">Belongs to the UPF0126 family.</text>
</comment>
<reference evidence="9 10" key="1">
    <citation type="submission" date="2012-12" db="EMBL/GenBank/DDBJ databases">
        <title>Genome Assembly of Photobacterium sp. AK15.</title>
        <authorList>
            <person name="Khatri I."/>
            <person name="Vaidya B."/>
            <person name="Srinivas T.N.R."/>
            <person name="Subramanian S."/>
            <person name="Pinnaka A."/>
        </authorList>
    </citation>
    <scope>NUCLEOTIDE SEQUENCE [LARGE SCALE GENOMIC DNA]</scope>
    <source>
        <strain evidence="9 10">AK15</strain>
    </source>
</reference>
<dbReference type="GO" id="GO:0005886">
    <property type="term" value="C:plasma membrane"/>
    <property type="evidence" value="ECO:0007669"/>
    <property type="project" value="UniProtKB-SubCell"/>
</dbReference>
<sequence length="205" mass="22718">MDLFVYLLEMLCIVAFALSGVLAESNKGKDIVSVILLGWVTALGGGTLRDIIIDEQVFWIRDQTYFWVALFSACAGFFLIKEIRKSLVERMVILFDTIGVSLFAILVTANLYSLGFAAYVAIFMGMITAVFGGVIRDIIANRPTMFNNTELYATPVILGSCLYILLINIGVFSGIASPFCMLLIVAMRLFVVIKNIRFPAFLILK</sequence>
<dbReference type="InterPro" id="IPR005115">
    <property type="entry name" value="Gly_transporter"/>
</dbReference>
<evidence type="ECO:0000256" key="5">
    <source>
        <dbReference type="ARBA" id="ARBA00022989"/>
    </source>
</evidence>
<dbReference type="AlphaFoldDB" id="L8JGI5"/>
<comment type="caution">
    <text evidence="9">The sequence shown here is derived from an EMBL/GenBank/DDBJ whole genome shotgun (WGS) entry which is preliminary data.</text>
</comment>
<proteinExistence type="inferred from homology"/>
<dbReference type="PANTHER" id="PTHR30506:SF3">
    <property type="entry name" value="UPF0126 INNER MEMBRANE PROTEIN YADS-RELATED"/>
    <property type="match status" value="1"/>
</dbReference>
<dbReference type="PATRIC" id="fig|1056511.3.peg.242"/>